<evidence type="ECO:0000256" key="1">
    <source>
        <dbReference type="SAM" id="MobiDB-lite"/>
    </source>
</evidence>
<dbReference type="Proteomes" id="UP000001292">
    <property type="component" value="Unassembled WGS sequence"/>
</dbReference>
<evidence type="ECO:0000256" key="2">
    <source>
        <dbReference type="SAM" id="SignalP"/>
    </source>
</evidence>
<feature type="chain" id="PRO_5002805590" evidence="2">
    <location>
        <begin position="30"/>
        <end position="86"/>
    </location>
</feature>
<sequence>MIVVQRDAILVVNLFLILMLILSTAPSSAIDDHWREQQQQQPAWHNWTESPLMKCRLALNGLNSIWGHDDEEEEEEEEDAAHTRSG</sequence>
<gene>
    <name evidence="3" type="primary">Dsec\GM20480</name>
    <name evidence="3" type="ORF">Dsec_GM20480</name>
</gene>
<dbReference type="AlphaFoldDB" id="B4HN28"/>
<protein>
    <submittedName>
        <fullName evidence="3">GM20480</fullName>
    </submittedName>
</protein>
<reference evidence="3 4" key="1">
    <citation type="journal article" date="2007" name="Nature">
        <title>Evolution of genes and genomes on the Drosophila phylogeny.</title>
        <authorList>
            <consortium name="Drosophila 12 Genomes Consortium"/>
            <person name="Clark A.G."/>
            <person name="Eisen M.B."/>
            <person name="Smith D.R."/>
            <person name="Bergman C.M."/>
            <person name="Oliver B."/>
            <person name="Markow T.A."/>
            <person name="Kaufman T.C."/>
            <person name="Kellis M."/>
            <person name="Gelbart W."/>
            <person name="Iyer V.N."/>
            <person name="Pollard D.A."/>
            <person name="Sackton T.B."/>
            <person name="Larracuente A.M."/>
            <person name="Singh N.D."/>
            <person name="Abad J.P."/>
            <person name="Abt D.N."/>
            <person name="Adryan B."/>
            <person name="Aguade M."/>
            <person name="Akashi H."/>
            <person name="Anderson W.W."/>
            <person name="Aquadro C.F."/>
            <person name="Ardell D.H."/>
            <person name="Arguello R."/>
            <person name="Artieri C.G."/>
            <person name="Barbash D.A."/>
            <person name="Barker D."/>
            <person name="Barsanti P."/>
            <person name="Batterham P."/>
            <person name="Batzoglou S."/>
            <person name="Begun D."/>
            <person name="Bhutkar A."/>
            <person name="Blanco E."/>
            <person name="Bosak S.A."/>
            <person name="Bradley R.K."/>
            <person name="Brand A.D."/>
            <person name="Brent M.R."/>
            <person name="Brooks A.N."/>
            <person name="Brown R.H."/>
            <person name="Butlin R.K."/>
            <person name="Caggese C."/>
            <person name="Calvi B.R."/>
            <person name="Bernardo de Carvalho A."/>
            <person name="Caspi A."/>
            <person name="Castrezana S."/>
            <person name="Celniker S.E."/>
            <person name="Chang J.L."/>
            <person name="Chapple C."/>
            <person name="Chatterji S."/>
            <person name="Chinwalla A."/>
            <person name="Civetta A."/>
            <person name="Clifton S.W."/>
            <person name="Comeron J.M."/>
            <person name="Costello J.C."/>
            <person name="Coyne J.A."/>
            <person name="Daub J."/>
            <person name="David R.G."/>
            <person name="Delcher A.L."/>
            <person name="Delehaunty K."/>
            <person name="Do C.B."/>
            <person name="Ebling H."/>
            <person name="Edwards K."/>
            <person name="Eickbush T."/>
            <person name="Evans J.D."/>
            <person name="Filipski A."/>
            <person name="Findeiss S."/>
            <person name="Freyhult E."/>
            <person name="Fulton L."/>
            <person name="Fulton R."/>
            <person name="Garcia A.C."/>
            <person name="Gardiner A."/>
            <person name="Garfield D.A."/>
            <person name="Garvin B.E."/>
            <person name="Gibson G."/>
            <person name="Gilbert D."/>
            <person name="Gnerre S."/>
            <person name="Godfrey J."/>
            <person name="Good R."/>
            <person name="Gotea V."/>
            <person name="Gravely B."/>
            <person name="Greenberg A.J."/>
            <person name="Griffiths-Jones S."/>
            <person name="Gross S."/>
            <person name="Guigo R."/>
            <person name="Gustafson E.A."/>
            <person name="Haerty W."/>
            <person name="Hahn M.W."/>
            <person name="Halligan D.L."/>
            <person name="Halpern A.L."/>
            <person name="Halter G.M."/>
            <person name="Han M.V."/>
            <person name="Heger A."/>
            <person name="Hillier L."/>
            <person name="Hinrichs A.S."/>
            <person name="Holmes I."/>
            <person name="Hoskins R.A."/>
            <person name="Hubisz M.J."/>
            <person name="Hultmark D."/>
            <person name="Huntley M.A."/>
            <person name="Jaffe D.B."/>
            <person name="Jagadeeshan S."/>
            <person name="Jeck W.R."/>
            <person name="Johnson J."/>
            <person name="Jones C.D."/>
            <person name="Jordan W.C."/>
            <person name="Karpen G.H."/>
            <person name="Kataoka E."/>
            <person name="Keightley P.D."/>
            <person name="Kheradpour P."/>
            <person name="Kirkness E.F."/>
            <person name="Koerich L.B."/>
            <person name="Kristiansen K."/>
            <person name="Kudrna D."/>
            <person name="Kulathinal R.J."/>
            <person name="Kumar S."/>
            <person name="Kwok R."/>
            <person name="Lander E."/>
            <person name="Langley C.H."/>
            <person name="Lapoint R."/>
            <person name="Lazzaro B.P."/>
            <person name="Lee S.J."/>
            <person name="Levesque L."/>
            <person name="Li R."/>
            <person name="Lin C.F."/>
            <person name="Lin M.F."/>
            <person name="Lindblad-Toh K."/>
            <person name="Llopart A."/>
            <person name="Long M."/>
            <person name="Low L."/>
            <person name="Lozovsky E."/>
            <person name="Lu J."/>
            <person name="Luo M."/>
            <person name="Machado C.A."/>
            <person name="Makalowski W."/>
            <person name="Marzo M."/>
            <person name="Matsuda M."/>
            <person name="Matzkin L."/>
            <person name="McAllister B."/>
            <person name="McBride C.S."/>
            <person name="McKernan B."/>
            <person name="McKernan K."/>
            <person name="Mendez-Lago M."/>
            <person name="Minx P."/>
            <person name="Mollenhauer M.U."/>
            <person name="Montooth K."/>
            <person name="Mount S.M."/>
            <person name="Mu X."/>
            <person name="Myers E."/>
            <person name="Negre B."/>
            <person name="Newfeld S."/>
            <person name="Nielsen R."/>
            <person name="Noor M.A."/>
            <person name="O'Grady P."/>
            <person name="Pachter L."/>
            <person name="Papaceit M."/>
            <person name="Parisi M.J."/>
            <person name="Parisi M."/>
            <person name="Parts L."/>
            <person name="Pedersen J.S."/>
            <person name="Pesole G."/>
            <person name="Phillippy A.M."/>
            <person name="Ponting C.P."/>
            <person name="Pop M."/>
            <person name="Porcelli D."/>
            <person name="Powell J.R."/>
            <person name="Prohaska S."/>
            <person name="Pruitt K."/>
            <person name="Puig M."/>
            <person name="Quesneville H."/>
            <person name="Ram K.R."/>
            <person name="Rand D."/>
            <person name="Rasmussen M.D."/>
            <person name="Reed L.K."/>
            <person name="Reenan R."/>
            <person name="Reily A."/>
            <person name="Remington K.A."/>
            <person name="Rieger T.T."/>
            <person name="Ritchie M.G."/>
            <person name="Robin C."/>
            <person name="Rogers Y.H."/>
            <person name="Rohde C."/>
            <person name="Rozas J."/>
            <person name="Rubenfield M.J."/>
            <person name="Ruiz A."/>
            <person name="Russo S."/>
            <person name="Salzberg S.L."/>
            <person name="Sanchez-Gracia A."/>
            <person name="Saranga D.J."/>
            <person name="Sato H."/>
            <person name="Schaeffer S.W."/>
            <person name="Schatz M.C."/>
            <person name="Schlenke T."/>
            <person name="Schwartz R."/>
            <person name="Segarra C."/>
            <person name="Singh R.S."/>
            <person name="Sirot L."/>
            <person name="Sirota M."/>
            <person name="Sisneros N.B."/>
            <person name="Smith C.D."/>
            <person name="Smith T.F."/>
            <person name="Spieth J."/>
            <person name="Stage D.E."/>
            <person name="Stark A."/>
            <person name="Stephan W."/>
            <person name="Strausberg R.L."/>
            <person name="Strempel S."/>
            <person name="Sturgill D."/>
            <person name="Sutton G."/>
            <person name="Sutton G.G."/>
            <person name="Tao W."/>
            <person name="Teichmann S."/>
            <person name="Tobari Y.N."/>
            <person name="Tomimura Y."/>
            <person name="Tsolas J.M."/>
            <person name="Valente V.L."/>
            <person name="Venter E."/>
            <person name="Venter J.C."/>
            <person name="Vicario S."/>
            <person name="Vieira F.G."/>
            <person name="Vilella A.J."/>
            <person name="Villasante A."/>
            <person name="Walenz B."/>
            <person name="Wang J."/>
            <person name="Wasserman M."/>
            <person name="Watts T."/>
            <person name="Wilson D."/>
            <person name="Wilson R.K."/>
            <person name="Wing R.A."/>
            <person name="Wolfner M.F."/>
            <person name="Wong A."/>
            <person name="Wong G.K."/>
            <person name="Wu C.I."/>
            <person name="Wu G."/>
            <person name="Yamamoto D."/>
            <person name="Yang H.P."/>
            <person name="Yang S.P."/>
            <person name="Yorke J.A."/>
            <person name="Yoshida K."/>
            <person name="Zdobnov E."/>
            <person name="Zhang P."/>
            <person name="Zhang Y."/>
            <person name="Zimin A.V."/>
            <person name="Baldwin J."/>
            <person name="Abdouelleil A."/>
            <person name="Abdulkadir J."/>
            <person name="Abebe A."/>
            <person name="Abera B."/>
            <person name="Abreu J."/>
            <person name="Acer S.C."/>
            <person name="Aftuck L."/>
            <person name="Alexander A."/>
            <person name="An P."/>
            <person name="Anderson E."/>
            <person name="Anderson S."/>
            <person name="Arachi H."/>
            <person name="Azer M."/>
            <person name="Bachantsang P."/>
            <person name="Barry A."/>
            <person name="Bayul T."/>
            <person name="Berlin A."/>
            <person name="Bessette D."/>
            <person name="Bloom T."/>
            <person name="Blye J."/>
            <person name="Boguslavskiy L."/>
            <person name="Bonnet C."/>
            <person name="Boukhgalter B."/>
            <person name="Bourzgui I."/>
            <person name="Brown A."/>
            <person name="Cahill P."/>
            <person name="Channer S."/>
            <person name="Cheshatsang Y."/>
            <person name="Chuda L."/>
            <person name="Citroen M."/>
            <person name="Collymore A."/>
            <person name="Cooke P."/>
            <person name="Costello M."/>
            <person name="D'Aco K."/>
            <person name="Daza R."/>
            <person name="De Haan G."/>
            <person name="DeGray S."/>
            <person name="DeMaso C."/>
            <person name="Dhargay N."/>
            <person name="Dooley K."/>
            <person name="Dooley E."/>
            <person name="Doricent M."/>
            <person name="Dorje P."/>
            <person name="Dorjee K."/>
            <person name="Dupes A."/>
            <person name="Elong R."/>
            <person name="Falk J."/>
            <person name="Farina A."/>
            <person name="Faro S."/>
            <person name="Ferguson D."/>
            <person name="Fisher S."/>
            <person name="Foley C.D."/>
            <person name="Franke A."/>
            <person name="Friedrich D."/>
            <person name="Gadbois L."/>
            <person name="Gearin G."/>
            <person name="Gearin C.R."/>
            <person name="Giannoukos G."/>
            <person name="Goode T."/>
            <person name="Graham J."/>
            <person name="Grandbois E."/>
            <person name="Grewal S."/>
            <person name="Gyaltsen K."/>
            <person name="Hafez N."/>
            <person name="Hagos B."/>
            <person name="Hall J."/>
            <person name="Henson C."/>
            <person name="Hollinger A."/>
            <person name="Honan T."/>
            <person name="Huard M.D."/>
            <person name="Hughes L."/>
            <person name="Hurhula B."/>
            <person name="Husby M.E."/>
            <person name="Kamat A."/>
            <person name="Kanga B."/>
            <person name="Kashin S."/>
            <person name="Khazanovich D."/>
            <person name="Kisner P."/>
            <person name="Lance K."/>
            <person name="Lara M."/>
            <person name="Lee W."/>
            <person name="Lennon N."/>
            <person name="Letendre F."/>
            <person name="LeVine R."/>
            <person name="Lipovsky A."/>
            <person name="Liu X."/>
            <person name="Liu J."/>
            <person name="Liu S."/>
            <person name="Lokyitsang T."/>
            <person name="Lokyitsang Y."/>
            <person name="Lubonja R."/>
            <person name="Lui A."/>
            <person name="MacDonald P."/>
            <person name="Magnisalis V."/>
            <person name="Maru K."/>
            <person name="Matthews C."/>
            <person name="McCusker W."/>
            <person name="McDonough S."/>
            <person name="Mehta T."/>
            <person name="Meldrim J."/>
            <person name="Meneus L."/>
            <person name="Mihai O."/>
            <person name="Mihalev A."/>
            <person name="Mihova T."/>
            <person name="Mittelman R."/>
            <person name="Mlenga V."/>
            <person name="Montmayeur A."/>
            <person name="Mulrain L."/>
            <person name="Navidi A."/>
            <person name="Naylor J."/>
            <person name="Negash T."/>
            <person name="Nguyen T."/>
            <person name="Nguyen N."/>
            <person name="Nicol R."/>
            <person name="Norbu C."/>
            <person name="Norbu N."/>
            <person name="Novod N."/>
            <person name="O'Neill B."/>
            <person name="Osman S."/>
            <person name="Markiewicz E."/>
            <person name="Oyono O.L."/>
            <person name="Patti C."/>
            <person name="Phunkhang P."/>
            <person name="Pierre F."/>
            <person name="Priest M."/>
            <person name="Raghuraman S."/>
            <person name="Rege F."/>
            <person name="Reyes R."/>
            <person name="Rise C."/>
            <person name="Rogov P."/>
            <person name="Ross K."/>
            <person name="Ryan E."/>
            <person name="Settipalli S."/>
            <person name="Shea T."/>
            <person name="Sherpa N."/>
            <person name="Shi L."/>
            <person name="Shih D."/>
            <person name="Sparrow T."/>
            <person name="Spaulding J."/>
            <person name="Stalker J."/>
            <person name="Stange-Thomann N."/>
            <person name="Stavropoulos S."/>
            <person name="Stone C."/>
            <person name="Strader C."/>
            <person name="Tesfaye S."/>
            <person name="Thomson T."/>
            <person name="Thoulutsang Y."/>
            <person name="Thoulutsang D."/>
            <person name="Topham K."/>
            <person name="Topping I."/>
            <person name="Tsamla T."/>
            <person name="Vassiliev H."/>
            <person name="Vo A."/>
            <person name="Wangchuk T."/>
            <person name="Wangdi T."/>
            <person name="Weiand M."/>
            <person name="Wilkinson J."/>
            <person name="Wilson A."/>
            <person name="Yadav S."/>
            <person name="Young G."/>
            <person name="Yu Q."/>
            <person name="Zembek L."/>
            <person name="Zhong D."/>
            <person name="Zimmer A."/>
            <person name="Zwirko Z."/>
            <person name="Jaffe D.B."/>
            <person name="Alvarez P."/>
            <person name="Brockman W."/>
            <person name="Butler J."/>
            <person name="Chin C."/>
            <person name="Gnerre S."/>
            <person name="Grabherr M."/>
            <person name="Kleber M."/>
            <person name="Mauceli E."/>
            <person name="MacCallum I."/>
        </authorList>
    </citation>
    <scope>NUCLEOTIDE SEQUENCE [LARGE SCALE GENOMIC DNA]</scope>
    <source>
        <strain evidence="4">Rob3c / Tucson 14021-0248.25</strain>
    </source>
</reference>
<feature type="compositionally biased region" description="Acidic residues" evidence="1">
    <location>
        <begin position="69"/>
        <end position="79"/>
    </location>
</feature>
<keyword evidence="2" id="KW-0732">Signal</keyword>
<organism evidence="4">
    <name type="scientific">Drosophila sechellia</name>
    <name type="common">Fruit fly</name>
    <dbReference type="NCBI Taxonomy" id="7238"/>
    <lineage>
        <taxon>Eukaryota</taxon>
        <taxon>Metazoa</taxon>
        <taxon>Ecdysozoa</taxon>
        <taxon>Arthropoda</taxon>
        <taxon>Hexapoda</taxon>
        <taxon>Insecta</taxon>
        <taxon>Pterygota</taxon>
        <taxon>Neoptera</taxon>
        <taxon>Endopterygota</taxon>
        <taxon>Diptera</taxon>
        <taxon>Brachycera</taxon>
        <taxon>Muscomorpha</taxon>
        <taxon>Ephydroidea</taxon>
        <taxon>Drosophilidae</taxon>
        <taxon>Drosophila</taxon>
        <taxon>Sophophora</taxon>
    </lineage>
</organism>
<dbReference type="EMBL" id="CH480816">
    <property type="protein sequence ID" value="EDW47332.1"/>
    <property type="molecule type" value="Genomic_DNA"/>
</dbReference>
<accession>B4HN28</accession>
<proteinExistence type="predicted"/>
<evidence type="ECO:0000313" key="3">
    <source>
        <dbReference type="EMBL" id="EDW47332.1"/>
    </source>
</evidence>
<feature type="region of interest" description="Disordered" evidence="1">
    <location>
        <begin position="66"/>
        <end position="86"/>
    </location>
</feature>
<feature type="signal peptide" evidence="2">
    <location>
        <begin position="1"/>
        <end position="29"/>
    </location>
</feature>
<evidence type="ECO:0000313" key="4">
    <source>
        <dbReference type="Proteomes" id="UP000001292"/>
    </source>
</evidence>
<keyword evidence="4" id="KW-1185">Reference proteome</keyword>
<dbReference type="HOGENOM" id="CLU_2500310_0_0_1"/>
<name>B4HN28_DROSE</name>